<dbReference type="SMART" id="SM00822">
    <property type="entry name" value="PKS_KR"/>
    <property type="match status" value="1"/>
</dbReference>
<dbReference type="PRINTS" id="PR00080">
    <property type="entry name" value="SDRFAMILY"/>
</dbReference>
<evidence type="ECO:0000259" key="4">
    <source>
        <dbReference type="SMART" id="SM00822"/>
    </source>
</evidence>
<evidence type="ECO:0000256" key="2">
    <source>
        <dbReference type="ARBA" id="ARBA00023002"/>
    </source>
</evidence>
<dbReference type="GO" id="GO:0004316">
    <property type="term" value="F:3-oxoacyl-[acyl-carrier-protein] reductase (NADPH) activity"/>
    <property type="evidence" value="ECO:0007669"/>
    <property type="project" value="UniProtKB-EC"/>
</dbReference>
<evidence type="ECO:0000313" key="5">
    <source>
        <dbReference type="EMBL" id="NYG59924.1"/>
    </source>
</evidence>
<comment type="similarity">
    <text evidence="1 3">Belongs to the short-chain dehydrogenases/reductases (SDR) family.</text>
</comment>
<dbReference type="RefSeq" id="WP_179502923.1">
    <property type="nucleotide sequence ID" value="NZ_JACCAA010000001.1"/>
</dbReference>
<dbReference type="PANTHER" id="PTHR45024:SF2">
    <property type="entry name" value="SCP2 DOMAIN-CONTAINING PROTEIN"/>
    <property type="match status" value="1"/>
</dbReference>
<dbReference type="PANTHER" id="PTHR45024">
    <property type="entry name" value="DEHYDROGENASES, SHORT CHAIN"/>
    <property type="match status" value="1"/>
</dbReference>
<keyword evidence="2 5" id="KW-0560">Oxidoreductase</keyword>
<dbReference type="PRINTS" id="PR00081">
    <property type="entry name" value="GDHRDH"/>
</dbReference>
<dbReference type="InterPro" id="IPR051687">
    <property type="entry name" value="Peroxisomal_Beta-Oxidation"/>
</dbReference>
<dbReference type="EMBL" id="JACCAA010000001">
    <property type="protein sequence ID" value="NYG59924.1"/>
    <property type="molecule type" value="Genomic_DNA"/>
</dbReference>
<dbReference type="InterPro" id="IPR036291">
    <property type="entry name" value="NAD(P)-bd_dom_sf"/>
</dbReference>
<dbReference type="InterPro" id="IPR002347">
    <property type="entry name" value="SDR_fam"/>
</dbReference>
<dbReference type="AlphaFoldDB" id="A0A7Y9UU41"/>
<sequence length="307" mass="31688">MTETSLAGRTAIVTGAGGGLGRAEALALAAAGANVVVNDYSAAGDEVVAEIKAAGGEAIAVRGDIGEWALGDQLVAAALDTWGSLDIVVNNAGVLRDKMIFSLTESDWDEVIRVHLKGHASLSRAAAVHWRAASKAAGAPIYGRLVNTTSEAFLFGSAGQPNYSAAKAGIVALTLSANQGLSRYGVTANAIAPRARTAMTEKVFAGDPNEERELDILAPERVATFVSYLASPAAAGISGQVFVVYGDMVALMDSPKVEQKFTADSGVFSTDELAAKLGSHFEGRSPHQTYAAYSVAELDTTGVQNLN</sequence>
<organism evidence="5 6">
    <name type="scientific">Nocardioides daedukensis</name>
    <dbReference type="NCBI Taxonomy" id="634462"/>
    <lineage>
        <taxon>Bacteria</taxon>
        <taxon>Bacillati</taxon>
        <taxon>Actinomycetota</taxon>
        <taxon>Actinomycetes</taxon>
        <taxon>Propionibacteriales</taxon>
        <taxon>Nocardioidaceae</taxon>
        <taxon>Nocardioides</taxon>
    </lineage>
</organism>
<dbReference type="Proteomes" id="UP000540656">
    <property type="component" value="Unassembled WGS sequence"/>
</dbReference>
<evidence type="ECO:0000313" key="6">
    <source>
        <dbReference type="Proteomes" id="UP000540656"/>
    </source>
</evidence>
<reference evidence="5 6" key="1">
    <citation type="submission" date="2020-07" db="EMBL/GenBank/DDBJ databases">
        <title>Sequencing the genomes of 1000 actinobacteria strains.</title>
        <authorList>
            <person name="Klenk H.-P."/>
        </authorList>
    </citation>
    <scope>NUCLEOTIDE SEQUENCE [LARGE SCALE GENOMIC DNA]</scope>
    <source>
        <strain evidence="5 6">DSM 23819</strain>
    </source>
</reference>
<name>A0A7Y9UU41_9ACTN</name>
<evidence type="ECO:0000256" key="3">
    <source>
        <dbReference type="RuleBase" id="RU000363"/>
    </source>
</evidence>
<protein>
    <submittedName>
        <fullName evidence="5">3-oxoacyl-[acyl-carrier protein] reductase</fullName>
        <ecNumber evidence="5">1.1.1.100</ecNumber>
    </submittedName>
</protein>
<dbReference type="EC" id="1.1.1.100" evidence="5"/>
<dbReference type="Gene3D" id="3.40.50.720">
    <property type="entry name" value="NAD(P)-binding Rossmann-like Domain"/>
    <property type="match status" value="1"/>
</dbReference>
<keyword evidence="6" id="KW-1185">Reference proteome</keyword>
<dbReference type="InterPro" id="IPR057326">
    <property type="entry name" value="KR_dom"/>
</dbReference>
<dbReference type="Pfam" id="PF00106">
    <property type="entry name" value="adh_short"/>
    <property type="match status" value="1"/>
</dbReference>
<evidence type="ECO:0000256" key="1">
    <source>
        <dbReference type="ARBA" id="ARBA00006484"/>
    </source>
</evidence>
<proteinExistence type="inferred from homology"/>
<accession>A0A7Y9UU41</accession>
<gene>
    <name evidence="5" type="ORF">BJ980_002847</name>
</gene>
<dbReference type="SUPFAM" id="SSF51735">
    <property type="entry name" value="NAD(P)-binding Rossmann-fold domains"/>
    <property type="match status" value="1"/>
</dbReference>
<comment type="caution">
    <text evidence="5">The sequence shown here is derived from an EMBL/GenBank/DDBJ whole genome shotgun (WGS) entry which is preliminary data.</text>
</comment>
<feature type="domain" description="Ketoreductase" evidence="4">
    <location>
        <begin position="9"/>
        <end position="219"/>
    </location>
</feature>
<dbReference type="NCBIfam" id="NF005862">
    <property type="entry name" value="PRK07792.1"/>
    <property type="match status" value="1"/>
</dbReference>